<name>A0A815LX39_9BILA</name>
<dbReference type="Proteomes" id="UP000677228">
    <property type="component" value="Unassembled WGS sequence"/>
</dbReference>
<evidence type="ECO:0000313" key="5">
    <source>
        <dbReference type="EMBL" id="CAF4300330.1"/>
    </source>
</evidence>
<dbReference type="AlphaFoldDB" id="A0A815LX39"/>
<evidence type="ECO:0000256" key="1">
    <source>
        <dbReference type="ARBA" id="ARBA00022737"/>
    </source>
</evidence>
<accession>A0A815LX39</accession>
<dbReference type="PANTHER" id="PTHR23084:SF263">
    <property type="entry name" value="MORN REPEAT-CONTAINING PROTEIN 1"/>
    <property type="match status" value="1"/>
</dbReference>
<dbReference type="PANTHER" id="PTHR23084">
    <property type="entry name" value="PHOSPHATIDYLINOSITOL-4-PHOSPHATE 5-KINASE RELATED"/>
    <property type="match status" value="1"/>
</dbReference>
<evidence type="ECO:0000313" key="3">
    <source>
        <dbReference type="EMBL" id="CAF1412492.1"/>
    </source>
</evidence>
<comment type="caution">
    <text evidence="3">The sequence shown here is derived from an EMBL/GenBank/DDBJ whole genome shotgun (WGS) entry which is preliminary data.</text>
</comment>
<dbReference type="EMBL" id="CAJNOQ010017925">
    <property type="protein sequence ID" value="CAF1412492.1"/>
    <property type="molecule type" value="Genomic_DNA"/>
</dbReference>
<organism evidence="3 6">
    <name type="scientific">Didymodactylos carnosus</name>
    <dbReference type="NCBI Taxonomy" id="1234261"/>
    <lineage>
        <taxon>Eukaryota</taxon>
        <taxon>Metazoa</taxon>
        <taxon>Spiralia</taxon>
        <taxon>Gnathifera</taxon>
        <taxon>Rotifera</taxon>
        <taxon>Eurotatoria</taxon>
        <taxon>Bdelloidea</taxon>
        <taxon>Philodinida</taxon>
        <taxon>Philodinidae</taxon>
        <taxon>Didymodactylos</taxon>
    </lineage>
</organism>
<keyword evidence="6" id="KW-1185">Reference proteome</keyword>
<dbReference type="EMBL" id="CAJOBC010083349">
    <property type="protein sequence ID" value="CAF4300330.1"/>
    <property type="molecule type" value="Genomic_DNA"/>
</dbReference>
<dbReference type="InterPro" id="IPR003409">
    <property type="entry name" value="MORN"/>
</dbReference>
<dbReference type="Proteomes" id="UP000682733">
    <property type="component" value="Unassembled WGS sequence"/>
</dbReference>
<dbReference type="SMART" id="SM00698">
    <property type="entry name" value="MORN"/>
    <property type="match status" value="5"/>
</dbReference>
<protein>
    <submittedName>
        <fullName evidence="3">Uncharacterized protein</fullName>
    </submittedName>
</protein>
<dbReference type="EMBL" id="CAJNOK010009996">
    <property type="protein sequence ID" value="CAF1103641.1"/>
    <property type="molecule type" value="Genomic_DNA"/>
</dbReference>
<reference evidence="3" key="1">
    <citation type="submission" date="2021-02" db="EMBL/GenBank/DDBJ databases">
        <authorList>
            <person name="Nowell W R."/>
        </authorList>
    </citation>
    <scope>NUCLEOTIDE SEQUENCE</scope>
</reference>
<dbReference type="Pfam" id="PF02493">
    <property type="entry name" value="MORN"/>
    <property type="match status" value="5"/>
</dbReference>
<dbReference type="EMBL" id="CAJOBA010010187">
    <property type="protein sequence ID" value="CAF3865360.1"/>
    <property type="molecule type" value="Genomic_DNA"/>
</dbReference>
<evidence type="ECO:0000313" key="2">
    <source>
        <dbReference type="EMBL" id="CAF1103641.1"/>
    </source>
</evidence>
<evidence type="ECO:0000313" key="4">
    <source>
        <dbReference type="EMBL" id="CAF3865360.1"/>
    </source>
</evidence>
<dbReference type="OrthoDB" id="423343at2759"/>
<sequence length="144" mass="16734">MVTTKQIKTIDYSGSKFTGEVNENGKPDGQGTEWWPDGDHYEGQFKSAKYGGHGVYYYALGKEQIKCDGEFRNGERNEHGIEYYSNGDRYDGNWVNGCRESRGTHTFRSGEWYEGEFHRDKYNGHGTYYYPSGNRYDCKYCMSQ</sequence>
<dbReference type="Proteomes" id="UP000663829">
    <property type="component" value="Unassembled WGS sequence"/>
</dbReference>
<dbReference type="Gene3D" id="2.20.110.10">
    <property type="entry name" value="Histone H3 K4-specific methyltransferase SET7/9 N-terminal domain"/>
    <property type="match status" value="2"/>
</dbReference>
<keyword evidence="1" id="KW-0677">Repeat</keyword>
<dbReference type="SUPFAM" id="SSF82185">
    <property type="entry name" value="Histone H3 K4-specific methyltransferase SET7/9 N-terminal domain"/>
    <property type="match status" value="1"/>
</dbReference>
<gene>
    <name evidence="3" type="ORF">GPM918_LOCUS33530</name>
    <name evidence="2" type="ORF">OVA965_LOCUS19418</name>
    <name evidence="5" type="ORF">SRO942_LOCUS34217</name>
    <name evidence="4" type="ORF">TMI583_LOCUS19441</name>
</gene>
<proteinExistence type="predicted"/>
<evidence type="ECO:0000313" key="6">
    <source>
        <dbReference type="Proteomes" id="UP000663829"/>
    </source>
</evidence>
<dbReference type="Proteomes" id="UP000681722">
    <property type="component" value="Unassembled WGS sequence"/>
</dbReference>